<name>A0ABD6E7G3_9BILA</name>
<dbReference type="Proteomes" id="UP001608902">
    <property type="component" value="Unassembled WGS sequence"/>
</dbReference>
<accession>A0ABD6E7G3</accession>
<feature type="coiled-coil region" evidence="1">
    <location>
        <begin position="415"/>
        <end position="456"/>
    </location>
</feature>
<feature type="transmembrane region" description="Helical" evidence="3">
    <location>
        <begin position="520"/>
        <end position="540"/>
    </location>
</feature>
<evidence type="ECO:0000256" key="2">
    <source>
        <dbReference type="SAM" id="MobiDB-lite"/>
    </source>
</evidence>
<feature type="coiled-coil region" evidence="1">
    <location>
        <begin position="202"/>
        <end position="288"/>
    </location>
</feature>
<evidence type="ECO:0000259" key="4">
    <source>
        <dbReference type="Pfam" id="PF18694"/>
    </source>
</evidence>
<dbReference type="InterPro" id="IPR041105">
    <property type="entry name" value="TDP-43_N"/>
</dbReference>
<dbReference type="AlphaFoldDB" id="A0ABD6E7G3"/>
<organism evidence="5 6">
    <name type="scientific">Gnathostoma spinigerum</name>
    <dbReference type="NCBI Taxonomy" id="75299"/>
    <lineage>
        <taxon>Eukaryota</taxon>
        <taxon>Metazoa</taxon>
        <taxon>Ecdysozoa</taxon>
        <taxon>Nematoda</taxon>
        <taxon>Chromadorea</taxon>
        <taxon>Rhabditida</taxon>
        <taxon>Spirurina</taxon>
        <taxon>Gnathostomatomorpha</taxon>
        <taxon>Gnathostomatoidea</taxon>
        <taxon>Gnathostomatidae</taxon>
        <taxon>Gnathostoma</taxon>
    </lineage>
</organism>
<evidence type="ECO:0000256" key="3">
    <source>
        <dbReference type="SAM" id="Phobius"/>
    </source>
</evidence>
<gene>
    <name evidence="5" type="ORF">AB6A40_002270</name>
</gene>
<keyword evidence="3" id="KW-1133">Transmembrane helix</keyword>
<sequence>MAEIIEQPLAQERKRTLRIYVQPVDVELEDDDSLLITALQSALPGASGLYYGNECKTVVKFDGKKLLPPADGWKERQYFVTLGCRSFDYPFGSYASASKQFERSVNAVQRMLARTGIYTDIHPGESVFFKKKASVKEDSSLTTKEHMSQITSKSEGMKQLLTTLVQRQSSVEAGDTEQKQLTPVEQQFIELARISTAKDTIIERQRTELNSIQKKMDQLERSLDAARDDLRKSGRRIDTQEEELSILRKLSHDQTFICEKINELTRRNKETEDLVNRQREQINVLISNLNDSGIGREATAGKSSSEPSPNDISRYVTTYEEGDRSRGVSTECSESLEMLSLLKAKNAKLENDMIAMDEKYNQLIEGYNRLVAETSTREPRSPVELVDKSFDKSFTDTEHSVLLPSMESPYSVTGEKDWKKEAERLKVDLTESEKKVAELTQLVDKLSTEATASEKRAMDAVATQKEISRSLNMAETKIQIFHVTNFYFMLTRVNLIRVHAPAWNQLLTTVDMLLTCLSTLLIYFISYFNFYILIFCVFFLHSLV</sequence>
<keyword evidence="3" id="KW-0812">Transmembrane</keyword>
<feature type="domain" description="TAR DNA-binding protein 43 N-terminal" evidence="4">
    <location>
        <begin position="22"/>
        <end position="81"/>
    </location>
</feature>
<evidence type="ECO:0000313" key="5">
    <source>
        <dbReference type="EMBL" id="MFH4975561.1"/>
    </source>
</evidence>
<comment type="caution">
    <text evidence="5">The sequence shown here is derived from an EMBL/GenBank/DDBJ whole genome shotgun (WGS) entry which is preliminary data.</text>
</comment>
<keyword evidence="3" id="KW-0472">Membrane</keyword>
<dbReference type="Pfam" id="PF18694">
    <property type="entry name" value="TDP-43_N"/>
    <property type="match status" value="1"/>
</dbReference>
<dbReference type="EMBL" id="JBGFUD010000978">
    <property type="protein sequence ID" value="MFH4975561.1"/>
    <property type="molecule type" value="Genomic_DNA"/>
</dbReference>
<keyword evidence="6" id="KW-1185">Reference proteome</keyword>
<reference evidence="5 6" key="1">
    <citation type="submission" date="2024-08" db="EMBL/GenBank/DDBJ databases">
        <title>Gnathostoma spinigerum genome.</title>
        <authorList>
            <person name="Gonzalez-Bertolin B."/>
            <person name="Monzon S."/>
            <person name="Zaballos A."/>
            <person name="Jimenez P."/>
            <person name="Dekumyoy P."/>
            <person name="Varona S."/>
            <person name="Cuesta I."/>
            <person name="Sumanam S."/>
            <person name="Adisakwattana P."/>
            <person name="Gasser R.B."/>
            <person name="Hernandez-Gonzalez A."/>
            <person name="Young N.D."/>
            <person name="Perteguer M.J."/>
        </authorList>
    </citation>
    <scope>NUCLEOTIDE SEQUENCE [LARGE SCALE GENOMIC DNA]</scope>
    <source>
        <strain evidence="5">AL3</strain>
        <tissue evidence="5">Liver</tissue>
    </source>
</reference>
<proteinExistence type="predicted"/>
<keyword evidence="1" id="KW-0175">Coiled coil</keyword>
<protein>
    <recommendedName>
        <fullName evidence="4">TAR DNA-binding protein 43 N-terminal domain-containing protein</fullName>
    </recommendedName>
</protein>
<evidence type="ECO:0000256" key="1">
    <source>
        <dbReference type="SAM" id="Coils"/>
    </source>
</evidence>
<feature type="region of interest" description="Disordered" evidence="2">
    <location>
        <begin position="293"/>
        <end position="313"/>
    </location>
</feature>
<feature type="compositionally biased region" description="Polar residues" evidence="2">
    <location>
        <begin position="301"/>
        <end position="311"/>
    </location>
</feature>
<dbReference type="CDD" id="cd19609">
    <property type="entry name" value="NTD_TDP-43"/>
    <property type="match status" value="1"/>
</dbReference>
<evidence type="ECO:0000313" key="6">
    <source>
        <dbReference type="Proteomes" id="UP001608902"/>
    </source>
</evidence>